<dbReference type="InterPro" id="IPR042095">
    <property type="entry name" value="SUMF_sf"/>
</dbReference>
<dbReference type="EMBL" id="JASHID010000007">
    <property type="protein sequence ID" value="MDI9865108.1"/>
    <property type="molecule type" value="Genomic_DNA"/>
</dbReference>
<dbReference type="PANTHER" id="PTHR23150">
    <property type="entry name" value="SULFATASE MODIFYING FACTOR 1, 2"/>
    <property type="match status" value="1"/>
</dbReference>
<dbReference type="InterPro" id="IPR051043">
    <property type="entry name" value="Sulfatase_Mod_Factor_Kinase"/>
</dbReference>
<feature type="compositionally biased region" description="Polar residues" evidence="1">
    <location>
        <begin position="352"/>
        <end position="363"/>
    </location>
</feature>
<organism evidence="4 5">
    <name type="scientific">Flectobacillus longus</name>
    <dbReference type="NCBI Taxonomy" id="2984207"/>
    <lineage>
        <taxon>Bacteria</taxon>
        <taxon>Pseudomonadati</taxon>
        <taxon>Bacteroidota</taxon>
        <taxon>Cytophagia</taxon>
        <taxon>Cytophagales</taxon>
        <taxon>Flectobacillaceae</taxon>
        <taxon>Flectobacillus</taxon>
    </lineage>
</organism>
<gene>
    <name evidence="4" type="ORF">QM480_12280</name>
</gene>
<dbReference type="Gene3D" id="3.90.1580.10">
    <property type="entry name" value="paralog of FGE (formylglycine-generating enzyme)"/>
    <property type="match status" value="1"/>
</dbReference>
<proteinExistence type="predicted"/>
<feature type="region of interest" description="Disordered" evidence="1">
    <location>
        <begin position="334"/>
        <end position="363"/>
    </location>
</feature>
<feature type="chain" id="PRO_5045408197" evidence="2">
    <location>
        <begin position="18"/>
        <end position="385"/>
    </location>
</feature>
<dbReference type="RefSeq" id="WP_283370161.1">
    <property type="nucleotide sequence ID" value="NZ_JASHID010000007.1"/>
</dbReference>
<keyword evidence="2" id="KW-0732">Signal</keyword>
<dbReference type="Proteomes" id="UP001236569">
    <property type="component" value="Unassembled WGS sequence"/>
</dbReference>
<reference evidence="4 5" key="1">
    <citation type="submission" date="2023-05" db="EMBL/GenBank/DDBJ databases">
        <title>Novel species of genus Flectobacillus isolated from stream in China.</title>
        <authorList>
            <person name="Lu H."/>
        </authorList>
    </citation>
    <scope>NUCLEOTIDE SEQUENCE [LARGE SCALE GENOMIC DNA]</scope>
    <source>
        <strain evidence="4 5">DC10W</strain>
    </source>
</reference>
<keyword evidence="5" id="KW-1185">Reference proteome</keyword>
<dbReference type="SUPFAM" id="SSF56436">
    <property type="entry name" value="C-type lectin-like"/>
    <property type="match status" value="1"/>
</dbReference>
<comment type="caution">
    <text evidence="4">The sequence shown here is derived from an EMBL/GenBank/DDBJ whole genome shotgun (WGS) entry which is preliminary data.</text>
</comment>
<evidence type="ECO:0000256" key="2">
    <source>
        <dbReference type="SAM" id="SignalP"/>
    </source>
</evidence>
<evidence type="ECO:0000256" key="1">
    <source>
        <dbReference type="SAM" id="MobiDB-lite"/>
    </source>
</evidence>
<sequence>MKLITALLLFGSMYASAQSIQHVDYKIDNDQVVVDYDLVDGSAQNISLQYSINNSIWKSVPLHACNGDLGIVETGKGKRIIWLPLTHLENLSGQLKVRVYGTNLPQSINTSMLLVKGGLFIMGNLQGKEDEKPIRYVKINNFYISKFEVTVSDFRAFINATGYKTDAEKKGGSYIFNGERWELKKGVNWRFDPSGSIRADMEDNHPVVHVSWNDALAYCNWLKNSTGKAYRLPTEAEWEYVAGNADKHTKFSWGNYQPFNIRVSNLADENTASVLKWTKSSDRIFWGYQDGFVFTAPVGTYTPNELGVHDLTGNVAEWCSDWYLSNYYNQNQKDNPLGPNKGHSKIVRGGSWESTPQETLTSSRDYHPPEFRSCFIGFRICYSEP</sequence>
<evidence type="ECO:0000313" key="4">
    <source>
        <dbReference type="EMBL" id="MDI9865108.1"/>
    </source>
</evidence>
<dbReference type="InterPro" id="IPR016187">
    <property type="entry name" value="CTDL_fold"/>
</dbReference>
<dbReference type="Pfam" id="PF03781">
    <property type="entry name" value="FGE-sulfatase"/>
    <property type="match status" value="1"/>
</dbReference>
<accession>A0ABT6YPL3</accession>
<name>A0ABT6YPL3_9BACT</name>
<feature type="signal peptide" evidence="2">
    <location>
        <begin position="1"/>
        <end position="17"/>
    </location>
</feature>
<protein>
    <submittedName>
        <fullName evidence="4">Formylglycine-generating enzyme family protein</fullName>
    </submittedName>
</protein>
<dbReference type="InterPro" id="IPR005532">
    <property type="entry name" value="SUMF_dom"/>
</dbReference>
<dbReference type="PANTHER" id="PTHR23150:SF19">
    <property type="entry name" value="FORMYLGLYCINE-GENERATING ENZYME"/>
    <property type="match status" value="1"/>
</dbReference>
<evidence type="ECO:0000313" key="5">
    <source>
        <dbReference type="Proteomes" id="UP001236569"/>
    </source>
</evidence>
<evidence type="ECO:0000259" key="3">
    <source>
        <dbReference type="Pfam" id="PF03781"/>
    </source>
</evidence>
<feature type="domain" description="Sulfatase-modifying factor enzyme-like" evidence="3">
    <location>
        <begin position="109"/>
        <end position="380"/>
    </location>
</feature>